<dbReference type="AlphaFoldDB" id="A0A8H6VVG6"/>
<organism evidence="3 4">
    <name type="scientific">Mycena indigotica</name>
    <dbReference type="NCBI Taxonomy" id="2126181"/>
    <lineage>
        <taxon>Eukaryota</taxon>
        <taxon>Fungi</taxon>
        <taxon>Dikarya</taxon>
        <taxon>Basidiomycota</taxon>
        <taxon>Agaricomycotina</taxon>
        <taxon>Agaricomycetes</taxon>
        <taxon>Agaricomycetidae</taxon>
        <taxon>Agaricales</taxon>
        <taxon>Marasmiineae</taxon>
        <taxon>Mycenaceae</taxon>
        <taxon>Mycena</taxon>
    </lineage>
</organism>
<feature type="region of interest" description="Disordered" evidence="1">
    <location>
        <begin position="1"/>
        <end position="27"/>
    </location>
</feature>
<protein>
    <submittedName>
        <fullName evidence="3">Uncharacterized protein</fullName>
    </submittedName>
</protein>
<keyword evidence="4" id="KW-1185">Reference proteome</keyword>
<keyword evidence="2" id="KW-0812">Transmembrane</keyword>
<evidence type="ECO:0000256" key="1">
    <source>
        <dbReference type="SAM" id="MobiDB-lite"/>
    </source>
</evidence>
<dbReference type="Proteomes" id="UP000636479">
    <property type="component" value="Unassembled WGS sequence"/>
</dbReference>
<feature type="transmembrane region" description="Helical" evidence="2">
    <location>
        <begin position="93"/>
        <end position="112"/>
    </location>
</feature>
<dbReference type="EMBL" id="JACAZF010000016">
    <property type="protein sequence ID" value="KAF7289764.1"/>
    <property type="molecule type" value="Genomic_DNA"/>
</dbReference>
<reference evidence="3" key="1">
    <citation type="submission" date="2020-05" db="EMBL/GenBank/DDBJ databases">
        <title>Mycena genomes resolve the evolution of fungal bioluminescence.</title>
        <authorList>
            <person name="Tsai I.J."/>
        </authorList>
    </citation>
    <scope>NUCLEOTIDE SEQUENCE</scope>
    <source>
        <strain evidence="3">171206Taipei</strain>
    </source>
</reference>
<evidence type="ECO:0000256" key="2">
    <source>
        <dbReference type="SAM" id="Phobius"/>
    </source>
</evidence>
<gene>
    <name evidence="3" type="ORF">MIND_01350100</name>
</gene>
<dbReference type="RefSeq" id="XP_037213493.1">
    <property type="nucleotide sequence ID" value="XM_037369937.1"/>
</dbReference>
<feature type="transmembrane region" description="Helical" evidence="2">
    <location>
        <begin position="156"/>
        <end position="181"/>
    </location>
</feature>
<name>A0A8H6VVG6_9AGAR</name>
<keyword evidence="2" id="KW-0472">Membrane</keyword>
<feature type="transmembrane region" description="Helical" evidence="2">
    <location>
        <begin position="187"/>
        <end position="209"/>
    </location>
</feature>
<keyword evidence="2" id="KW-1133">Transmembrane helix</keyword>
<evidence type="ECO:0000313" key="3">
    <source>
        <dbReference type="EMBL" id="KAF7289764.1"/>
    </source>
</evidence>
<feature type="compositionally biased region" description="Polar residues" evidence="1">
    <location>
        <begin position="1"/>
        <end position="14"/>
    </location>
</feature>
<sequence length="211" mass="23335">MSIPQLSQNGFANTSRDRRQQAAPRRGTALTSIAYEAPKLVQSQISAWRNTVQSAAVVTALFASLAATILGVIRQDPAMAGSQGPENTFLVFSSYAAMLFNSITTLASLFFIDSLGDIELNDAQKGGERATEGWISRPASSLSLLRQFGATRRIRFIFYQWFVHLCMGTLFLLLQILMYIWMRESKVLFIVLACLTAPATVVLFLSGLWKN</sequence>
<dbReference type="OrthoDB" id="3225366at2759"/>
<feature type="transmembrane region" description="Helical" evidence="2">
    <location>
        <begin position="55"/>
        <end position="73"/>
    </location>
</feature>
<comment type="caution">
    <text evidence="3">The sequence shown here is derived from an EMBL/GenBank/DDBJ whole genome shotgun (WGS) entry which is preliminary data.</text>
</comment>
<proteinExistence type="predicted"/>
<evidence type="ECO:0000313" key="4">
    <source>
        <dbReference type="Proteomes" id="UP000636479"/>
    </source>
</evidence>
<dbReference type="GeneID" id="59352453"/>
<accession>A0A8H6VVG6</accession>